<protein>
    <recommendedName>
        <fullName evidence="7">Nuclear pore complex protein</fullName>
    </recommendedName>
</protein>
<comment type="subunit">
    <text evidence="7">Part of the nuclear pore complex (NPC).</text>
</comment>
<organism evidence="8 9">
    <name type="scientific">Zancudomyces culisetae</name>
    <name type="common">Gut fungus</name>
    <name type="synonym">Smittium culisetae</name>
    <dbReference type="NCBI Taxonomy" id="1213189"/>
    <lineage>
        <taxon>Eukaryota</taxon>
        <taxon>Fungi</taxon>
        <taxon>Fungi incertae sedis</taxon>
        <taxon>Zoopagomycota</taxon>
        <taxon>Kickxellomycotina</taxon>
        <taxon>Harpellomycetes</taxon>
        <taxon>Harpellales</taxon>
        <taxon>Legeriomycetaceae</taxon>
        <taxon>Zancudomyces</taxon>
    </lineage>
</organism>
<dbReference type="GO" id="GO:0006406">
    <property type="term" value="P:mRNA export from nucleus"/>
    <property type="evidence" value="ECO:0007669"/>
    <property type="project" value="TreeGrafter"/>
</dbReference>
<dbReference type="EMBL" id="LSSK01000350">
    <property type="protein sequence ID" value="OMH83620.1"/>
    <property type="molecule type" value="Genomic_DNA"/>
</dbReference>
<dbReference type="OrthoDB" id="3098at2759"/>
<gene>
    <name evidence="8" type="ORF">AX774_g2865</name>
</gene>
<dbReference type="GO" id="GO:0000973">
    <property type="term" value="P:post-transcriptional tethering of RNA polymerase II gene DNA at nuclear periphery"/>
    <property type="evidence" value="ECO:0007669"/>
    <property type="project" value="TreeGrafter"/>
</dbReference>
<keyword evidence="5 7" id="KW-0906">Nuclear pore complex</keyword>
<name>A0A1R1PRK7_ZANCU</name>
<dbReference type="InterPro" id="IPR007252">
    <property type="entry name" value="Nup84/Nup107"/>
</dbReference>
<dbReference type="GO" id="GO:0031965">
    <property type="term" value="C:nuclear membrane"/>
    <property type="evidence" value="ECO:0007669"/>
    <property type="project" value="UniProtKB-SubCell"/>
</dbReference>
<keyword evidence="2" id="KW-0509">mRNA transport</keyword>
<sequence length="130" mass="14539">MCEDGGNINRGLWLESCVGQARDGNADKYERAIYGVLVGSMSEALEVSTSWEDRIWVETSAMIEGEINEGLGMRLAGLGAPRSYKEIFDRNNGQMVYYSKEFSFNEIQKHLIENSLNSYIANISSKIKDG</sequence>
<dbReference type="Pfam" id="PF04121">
    <property type="entry name" value="Nup84_Nup100"/>
    <property type="match status" value="1"/>
</dbReference>
<evidence type="ECO:0000313" key="8">
    <source>
        <dbReference type="EMBL" id="OMH83620.1"/>
    </source>
</evidence>
<dbReference type="Proteomes" id="UP000188320">
    <property type="component" value="Unassembled WGS sequence"/>
</dbReference>
<evidence type="ECO:0000256" key="5">
    <source>
        <dbReference type="ARBA" id="ARBA00023132"/>
    </source>
</evidence>
<dbReference type="PANTHER" id="PTHR13003:SF2">
    <property type="entry name" value="NUCLEAR PORE COMPLEX PROTEIN NUP107"/>
    <property type="match status" value="1"/>
</dbReference>
<comment type="function">
    <text evidence="7">Functions as a component of the nuclear pore complex (NPC).</text>
</comment>
<comment type="similarity">
    <text evidence="7">Belongs to the nucleoporin Nup84/Nup107 family.</text>
</comment>
<keyword evidence="9" id="KW-1185">Reference proteome</keyword>
<dbReference type="GO" id="GO:0031080">
    <property type="term" value="C:nuclear pore outer ring"/>
    <property type="evidence" value="ECO:0007669"/>
    <property type="project" value="TreeGrafter"/>
</dbReference>
<evidence type="ECO:0000256" key="7">
    <source>
        <dbReference type="RuleBase" id="RU365072"/>
    </source>
</evidence>
<evidence type="ECO:0000256" key="3">
    <source>
        <dbReference type="ARBA" id="ARBA00022927"/>
    </source>
</evidence>
<evidence type="ECO:0000313" key="9">
    <source>
        <dbReference type="Proteomes" id="UP000188320"/>
    </source>
</evidence>
<evidence type="ECO:0000256" key="1">
    <source>
        <dbReference type="ARBA" id="ARBA00022448"/>
    </source>
</evidence>
<keyword evidence="7" id="KW-0472">Membrane</keyword>
<dbReference type="Gene3D" id="1.10.3450.20">
    <property type="match status" value="1"/>
</dbReference>
<keyword evidence="3" id="KW-0653">Protein transport</keyword>
<keyword evidence="6 7" id="KW-0539">Nucleus</keyword>
<dbReference type="GO" id="GO:0006606">
    <property type="term" value="P:protein import into nucleus"/>
    <property type="evidence" value="ECO:0007669"/>
    <property type="project" value="TreeGrafter"/>
</dbReference>
<proteinExistence type="inferred from homology"/>
<dbReference type="GO" id="GO:0017056">
    <property type="term" value="F:structural constituent of nuclear pore"/>
    <property type="evidence" value="ECO:0007669"/>
    <property type="project" value="UniProtKB-UniRule"/>
</dbReference>
<comment type="subcellular location">
    <subcellularLocation>
        <location evidence="7">Nucleus</location>
        <location evidence="7">Nuclear pore complex</location>
    </subcellularLocation>
    <subcellularLocation>
        <location evidence="7">Nucleus membrane</location>
    </subcellularLocation>
</comment>
<dbReference type="PANTHER" id="PTHR13003">
    <property type="entry name" value="NUP107-RELATED"/>
    <property type="match status" value="1"/>
</dbReference>
<dbReference type="AlphaFoldDB" id="A0A1R1PRK7"/>
<reference evidence="9" key="1">
    <citation type="submission" date="2017-01" db="EMBL/GenBank/DDBJ databases">
        <authorList>
            <person name="Wang Y."/>
            <person name="White M."/>
            <person name="Kvist S."/>
            <person name="Moncalvo J.-M."/>
        </authorList>
    </citation>
    <scope>NUCLEOTIDE SEQUENCE [LARGE SCALE GENOMIC DNA]</scope>
    <source>
        <strain evidence="9">COL-18-3</strain>
    </source>
</reference>
<keyword evidence="1 7" id="KW-0813">Transport</keyword>
<evidence type="ECO:0000256" key="2">
    <source>
        <dbReference type="ARBA" id="ARBA00022816"/>
    </source>
</evidence>
<evidence type="ECO:0000256" key="4">
    <source>
        <dbReference type="ARBA" id="ARBA00023010"/>
    </source>
</evidence>
<comment type="caution">
    <text evidence="8">The sequence shown here is derived from an EMBL/GenBank/DDBJ whole genome shotgun (WGS) entry which is preliminary data.</text>
</comment>
<evidence type="ECO:0000256" key="6">
    <source>
        <dbReference type="ARBA" id="ARBA00023242"/>
    </source>
</evidence>
<accession>A0A1R1PRK7</accession>
<keyword evidence="4 7" id="KW-0811">Translocation</keyword>